<gene>
    <name evidence="3" type="ORF">GCM10009654_63770</name>
</gene>
<dbReference type="EMBL" id="BAAAKV010000094">
    <property type="protein sequence ID" value="GAA1198286.1"/>
    <property type="molecule type" value="Genomic_DNA"/>
</dbReference>
<keyword evidence="2" id="KW-0472">Membrane</keyword>
<keyword evidence="4" id="KW-1185">Reference proteome</keyword>
<organism evidence="3 4">
    <name type="scientific">Streptomyces hebeiensis</name>
    <dbReference type="NCBI Taxonomy" id="229486"/>
    <lineage>
        <taxon>Bacteria</taxon>
        <taxon>Bacillati</taxon>
        <taxon>Actinomycetota</taxon>
        <taxon>Actinomycetes</taxon>
        <taxon>Kitasatosporales</taxon>
        <taxon>Streptomycetaceae</taxon>
        <taxon>Streptomyces</taxon>
    </lineage>
</organism>
<feature type="transmembrane region" description="Helical" evidence="2">
    <location>
        <begin position="383"/>
        <end position="413"/>
    </location>
</feature>
<sequence length="414" mass="44055">MTATPAGPDVPAGPAEQDATAGPGTPVGRGTTTAPDGAAAPGDFLSHRPALRPDVLLSPALLHGPATVHLVKDPVGGGSFEVGAKEHFLMRRLDGTRRLAEIGEEYGHAFGKRLAEAHWRQLLQLLGARGLLAGGPATPPTTPVRSGSPSGAMLRGTVLRGTLRLVADANATTGRLHRLLRPVLRPAVLLPAAALTVAMEVLLAARLPELGRDTWWLLRHPVPLLAVCTLLWLSTALHELAHGVAARHHGGTVGEIGLRWRLPAAVMYCTVDNYRFLRTRWHQLAVAGAGAFANLLFLLPFLAWWAALPPGDPTRRVLSGLLLLGSVQALVNLVPLPPLDGYTMLGHALRVTRLAPESGRYLRLRVRDRPAAARYPRRARRIYVSYALGSALLVLLILAATTALAVVLTGLLVA</sequence>
<protein>
    <recommendedName>
        <fullName evidence="5">Peptidase M50</fullName>
    </recommendedName>
</protein>
<evidence type="ECO:0000313" key="3">
    <source>
        <dbReference type="EMBL" id="GAA1198286.1"/>
    </source>
</evidence>
<evidence type="ECO:0000313" key="4">
    <source>
        <dbReference type="Proteomes" id="UP001501371"/>
    </source>
</evidence>
<feature type="transmembrane region" description="Helical" evidence="2">
    <location>
        <begin position="317"/>
        <end position="336"/>
    </location>
</feature>
<feature type="transmembrane region" description="Helical" evidence="2">
    <location>
        <begin position="284"/>
        <end position="305"/>
    </location>
</feature>
<feature type="transmembrane region" description="Helical" evidence="2">
    <location>
        <begin position="183"/>
        <end position="205"/>
    </location>
</feature>
<keyword evidence="2" id="KW-1133">Transmembrane helix</keyword>
<accession>A0ABN1V7E8</accession>
<name>A0ABN1V7E8_9ACTN</name>
<dbReference type="RefSeq" id="WP_344284453.1">
    <property type="nucleotide sequence ID" value="NZ_BAAAKV010000094.1"/>
</dbReference>
<feature type="compositionally biased region" description="Low complexity" evidence="1">
    <location>
        <begin position="19"/>
        <end position="43"/>
    </location>
</feature>
<evidence type="ECO:0000256" key="1">
    <source>
        <dbReference type="SAM" id="MobiDB-lite"/>
    </source>
</evidence>
<evidence type="ECO:0008006" key="5">
    <source>
        <dbReference type="Google" id="ProtNLM"/>
    </source>
</evidence>
<feature type="region of interest" description="Disordered" evidence="1">
    <location>
        <begin position="1"/>
        <end position="46"/>
    </location>
</feature>
<proteinExistence type="predicted"/>
<keyword evidence="2" id="KW-0812">Transmembrane</keyword>
<evidence type="ECO:0000256" key="2">
    <source>
        <dbReference type="SAM" id="Phobius"/>
    </source>
</evidence>
<dbReference type="Proteomes" id="UP001501371">
    <property type="component" value="Unassembled WGS sequence"/>
</dbReference>
<comment type="caution">
    <text evidence="3">The sequence shown here is derived from an EMBL/GenBank/DDBJ whole genome shotgun (WGS) entry which is preliminary data.</text>
</comment>
<feature type="transmembrane region" description="Helical" evidence="2">
    <location>
        <begin position="217"/>
        <end position="237"/>
    </location>
</feature>
<dbReference type="CDD" id="cd05709">
    <property type="entry name" value="S2P-M50"/>
    <property type="match status" value="1"/>
</dbReference>
<reference evidence="3 4" key="1">
    <citation type="journal article" date="2019" name="Int. J. Syst. Evol. Microbiol.">
        <title>The Global Catalogue of Microorganisms (GCM) 10K type strain sequencing project: providing services to taxonomists for standard genome sequencing and annotation.</title>
        <authorList>
            <consortium name="The Broad Institute Genomics Platform"/>
            <consortium name="The Broad Institute Genome Sequencing Center for Infectious Disease"/>
            <person name="Wu L."/>
            <person name="Ma J."/>
        </authorList>
    </citation>
    <scope>NUCLEOTIDE SEQUENCE [LARGE SCALE GENOMIC DNA]</scope>
    <source>
        <strain evidence="3 4">JCM 12696</strain>
    </source>
</reference>